<organism evidence="1 2">
    <name type="scientific">Puccinia sorghi</name>
    <dbReference type="NCBI Taxonomy" id="27349"/>
    <lineage>
        <taxon>Eukaryota</taxon>
        <taxon>Fungi</taxon>
        <taxon>Dikarya</taxon>
        <taxon>Basidiomycota</taxon>
        <taxon>Pucciniomycotina</taxon>
        <taxon>Pucciniomycetes</taxon>
        <taxon>Pucciniales</taxon>
        <taxon>Pucciniaceae</taxon>
        <taxon>Puccinia</taxon>
    </lineage>
</organism>
<dbReference type="AlphaFoldDB" id="A0A0L6V9N2"/>
<proteinExistence type="predicted"/>
<evidence type="ECO:0000313" key="2">
    <source>
        <dbReference type="Proteomes" id="UP000037035"/>
    </source>
</evidence>
<dbReference type="EMBL" id="LAVV01007054">
    <property type="protein sequence ID" value="KNZ57272.1"/>
    <property type="molecule type" value="Genomic_DNA"/>
</dbReference>
<dbReference type="VEuPathDB" id="FungiDB:VP01_2196g1"/>
<keyword evidence="2" id="KW-1185">Reference proteome</keyword>
<protein>
    <submittedName>
        <fullName evidence="1">Uncharacterized protein</fullName>
    </submittedName>
</protein>
<comment type="caution">
    <text evidence="1">The sequence shown here is derived from an EMBL/GenBank/DDBJ whole genome shotgun (WGS) entry which is preliminary data.</text>
</comment>
<dbReference type="Proteomes" id="UP000037035">
    <property type="component" value="Unassembled WGS sequence"/>
</dbReference>
<evidence type="ECO:0000313" key="1">
    <source>
        <dbReference type="EMBL" id="KNZ57272.1"/>
    </source>
</evidence>
<name>A0A0L6V9N2_9BASI</name>
<sequence length="340" mass="39209">MLTALTGHLQKFWRPVIYDGELVSLLVKEGFIFFMVRAALDALDWGAYFEGVFDTLSELGGAIQGCTLGGEIMWVPIDSPNRTQKKRVIYVSVEETYFGSSGFREPYDFFLQFQSKFLVEIFSVEHDFSFSFFEHCSQLLPDWPWYNPAQRQGHPCDPGRRRVDQTVQRMRKWPPEVHVVIKGNQSFERRLRKSTHLRSWDAWCPGRARVQGGNRIVSQILGTFLGKTGQNFYRQTGHHEEPGQFILNTHFPFQLFAVSGTLTFLSAAARVSKDKNSPQNCSQWPFISVVMLVYNNEFELFGGVWLKMDYGTCKEARMKKERIINLGSEQSSNEVRCLIL</sequence>
<reference evidence="1 2" key="1">
    <citation type="submission" date="2015-08" db="EMBL/GenBank/DDBJ databases">
        <title>Next Generation Sequencing and Analysis of the Genome of Puccinia sorghi L Schw, the Causal Agent of Maize Common Rust.</title>
        <authorList>
            <person name="Rochi L."/>
            <person name="Burguener G."/>
            <person name="Darino M."/>
            <person name="Turjanski A."/>
            <person name="Kreff E."/>
            <person name="Dieguez M.J."/>
            <person name="Sacco F."/>
        </authorList>
    </citation>
    <scope>NUCLEOTIDE SEQUENCE [LARGE SCALE GENOMIC DNA]</scope>
    <source>
        <strain evidence="1 2">RO10H11247</strain>
    </source>
</reference>
<gene>
    <name evidence="1" type="ORF">VP01_2196g1</name>
</gene>
<accession>A0A0L6V9N2</accession>